<protein>
    <recommendedName>
        <fullName evidence="3">TnpV protein</fullName>
    </recommendedName>
</protein>
<dbReference type="Proteomes" id="UP000515856">
    <property type="component" value="Chromosome"/>
</dbReference>
<name>A0A7G9GNN9_9FIRM</name>
<evidence type="ECO:0008006" key="3">
    <source>
        <dbReference type="Google" id="ProtNLM"/>
    </source>
</evidence>
<gene>
    <name evidence="1" type="ORF">H9Q80_00245</name>
</gene>
<sequence>MTTIRLKRDNFPIYDREFSHIGKDSKPIYRPCVRVVSGETTEYYGHKLGIYRREHLTDKRRKWDYVLTDIATGRLICTAGRKIELLQAIEDNASVLKRYLDLAKGLHYAAMVEEFEKLKGATYAK</sequence>
<proteinExistence type="predicted"/>
<reference evidence="1 2" key="1">
    <citation type="submission" date="2020-08" db="EMBL/GenBank/DDBJ databases">
        <authorList>
            <person name="Liu C."/>
            <person name="Sun Q."/>
        </authorList>
    </citation>
    <scope>NUCLEOTIDE SEQUENCE [LARGE SCALE GENOMIC DNA]</scope>
    <source>
        <strain evidence="1 2">NSJ-61</strain>
    </source>
</reference>
<dbReference type="KEGG" id="ehn:H9Q80_00245"/>
<accession>A0A7G9GNN9</accession>
<organism evidence="1 2">
    <name type="scientific">[Eubacterium] hominis</name>
    <dbReference type="NCBI Taxonomy" id="2764325"/>
    <lineage>
        <taxon>Bacteria</taxon>
        <taxon>Bacillati</taxon>
        <taxon>Bacillota</taxon>
        <taxon>Erysipelotrichia</taxon>
        <taxon>Erysipelotrichales</taxon>
        <taxon>Erysipelotrichaceae</taxon>
        <taxon>Amedibacillus</taxon>
    </lineage>
</organism>
<evidence type="ECO:0000313" key="1">
    <source>
        <dbReference type="EMBL" id="QNM12421.1"/>
    </source>
</evidence>
<dbReference type="AlphaFoldDB" id="A0A7G9GNN9"/>
<keyword evidence="2" id="KW-1185">Reference proteome</keyword>
<dbReference type="EMBL" id="CP060636">
    <property type="protein sequence ID" value="QNM12421.1"/>
    <property type="molecule type" value="Genomic_DNA"/>
</dbReference>
<dbReference type="RefSeq" id="WP_118667135.1">
    <property type="nucleotide sequence ID" value="NZ_CP060636.1"/>
</dbReference>
<evidence type="ECO:0000313" key="2">
    <source>
        <dbReference type="Proteomes" id="UP000515856"/>
    </source>
</evidence>